<dbReference type="PANTHER" id="PTHR34072">
    <property type="entry name" value="ENZYMATIC POLYPROTEIN-RELATED"/>
    <property type="match status" value="1"/>
</dbReference>
<evidence type="ECO:0000256" key="1">
    <source>
        <dbReference type="SAM" id="MobiDB-lite"/>
    </source>
</evidence>
<evidence type="ECO:0000259" key="2">
    <source>
        <dbReference type="Pfam" id="PF00078"/>
    </source>
</evidence>
<dbReference type="InterPro" id="IPR000477">
    <property type="entry name" value="RT_dom"/>
</dbReference>
<evidence type="ECO:0000313" key="5">
    <source>
        <dbReference type="Proteomes" id="UP001151760"/>
    </source>
</evidence>
<feature type="domain" description="Reverse transcriptase/retrotransposon-derived protein RNase H-like" evidence="3">
    <location>
        <begin position="358"/>
        <end position="436"/>
    </location>
</feature>
<dbReference type="Gene3D" id="3.10.10.10">
    <property type="entry name" value="HIV Type 1 Reverse Transcriptase, subunit A, domain 1"/>
    <property type="match status" value="1"/>
</dbReference>
<keyword evidence="5" id="KW-1185">Reference proteome</keyword>
<dbReference type="InterPro" id="IPR043128">
    <property type="entry name" value="Rev_trsase/Diguanyl_cyclase"/>
</dbReference>
<sequence>MTKAKVNIPQKDKITQIESNDKKAFFRKRYSRVVCPNEAAIEDNSPAKDDYPQCSLADHVAPNHEDEEQVNELVEVGGVEDLGEICGMVVAMEPKTMQKAVQIFGALTDEAVMNGSIKKVKKRGNVGEHSKDKNGRDDNKRTRTGNAFSTTATPQYTRTGGNRPNQVVANNGGQCRGNQGNQARGRAFMLGAEEARQDSNIVTVVRIPLLDGKVIRVLGERPEEKARLLMSTKTRDKKQEEIVVVRDFPEVFPDDLSGLPPLREIDSRIELILKLYLLPQSSIIVWHLLSLRSFQDNLRNSKTKFFSKIDLRFGYHQLRVHEDEIPKTAFRTRYGHFEFIVMPFGLTNAPAKCKTFDWGEEQELAFQTLKDKLCNAPVLALPDRPKDFVVYCDASGLGLGCVLMQRGKVIAYVSRQLKIHEKNYTTHDLELGAVKELNMGQCRWIELFSDYDCEIRYHPGKANVVADALSRKEIASRLQKVDEKIEQRSDVTLYHLESNNGCL</sequence>
<dbReference type="Proteomes" id="UP001151760">
    <property type="component" value="Unassembled WGS sequence"/>
</dbReference>
<dbReference type="GO" id="GO:0003964">
    <property type="term" value="F:RNA-directed DNA polymerase activity"/>
    <property type="evidence" value="ECO:0007669"/>
    <property type="project" value="UniProtKB-KW"/>
</dbReference>
<evidence type="ECO:0000259" key="3">
    <source>
        <dbReference type="Pfam" id="PF17919"/>
    </source>
</evidence>
<comment type="caution">
    <text evidence="4">The sequence shown here is derived from an EMBL/GenBank/DDBJ whole genome shotgun (WGS) entry which is preliminary data.</text>
</comment>
<organism evidence="4 5">
    <name type="scientific">Tanacetum coccineum</name>
    <dbReference type="NCBI Taxonomy" id="301880"/>
    <lineage>
        <taxon>Eukaryota</taxon>
        <taxon>Viridiplantae</taxon>
        <taxon>Streptophyta</taxon>
        <taxon>Embryophyta</taxon>
        <taxon>Tracheophyta</taxon>
        <taxon>Spermatophyta</taxon>
        <taxon>Magnoliopsida</taxon>
        <taxon>eudicotyledons</taxon>
        <taxon>Gunneridae</taxon>
        <taxon>Pentapetalae</taxon>
        <taxon>asterids</taxon>
        <taxon>campanulids</taxon>
        <taxon>Asterales</taxon>
        <taxon>Asteraceae</taxon>
        <taxon>Asteroideae</taxon>
        <taxon>Anthemideae</taxon>
        <taxon>Anthemidinae</taxon>
        <taxon>Tanacetum</taxon>
    </lineage>
</organism>
<reference evidence="4" key="2">
    <citation type="submission" date="2022-01" db="EMBL/GenBank/DDBJ databases">
        <authorList>
            <person name="Yamashiro T."/>
            <person name="Shiraishi A."/>
            <person name="Satake H."/>
            <person name="Nakayama K."/>
        </authorList>
    </citation>
    <scope>NUCLEOTIDE SEQUENCE</scope>
</reference>
<name>A0ABQ5HQV3_9ASTR</name>
<accession>A0ABQ5HQV3</accession>
<feature type="domain" description="Reverse transcriptase" evidence="2">
    <location>
        <begin position="224"/>
        <end position="355"/>
    </location>
</feature>
<feature type="compositionally biased region" description="Polar residues" evidence="1">
    <location>
        <begin position="144"/>
        <end position="165"/>
    </location>
</feature>
<dbReference type="SUPFAM" id="SSF56672">
    <property type="entry name" value="DNA/RNA polymerases"/>
    <property type="match status" value="1"/>
</dbReference>
<dbReference type="Pfam" id="PF17919">
    <property type="entry name" value="RT_RNaseH_2"/>
    <property type="match status" value="1"/>
</dbReference>
<evidence type="ECO:0000313" key="4">
    <source>
        <dbReference type="EMBL" id="GJT90227.1"/>
    </source>
</evidence>
<dbReference type="EMBL" id="BQNB010019902">
    <property type="protein sequence ID" value="GJT90227.1"/>
    <property type="molecule type" value="Genomic_DNA"/>
</dbReference>
<dbReference type="Gene3D" id="3.30.70.270">
    <property type="match status" value="1"/>
</dbReference>
<reference evidence="4" key="1">
    <citation type="journal article" date="2022" name="Int. J. Mol. Sci.">
        <title>Draft Genome of Tanacetum Coccineum: Genomic Comparison of Closely Related Tanacetum-Family Plants.</title>
        <authorList>
            <person name="Yamashiro T."/>
            <person name="Shiraishi A."/>
            <person name="Nakayama K."/>
            <person name="Satake H."/>
        </authorList>
    </citation>
    <scope>NUCLEOTIDE SEQUENCE</scope>
</reference>
<dbReference type="Pfam" id="PF00078">
    <property type="entry name" value="RVT_1"/>
    <property type="match status" value="1"/>
</dbReference>
<dbReference type="PANTHER" id="PTHR34072:SF52">
    <property type="entry name" value="RIBONUCLEASE H"/>
    <property type="match status" value="1"/>
</dbReference>
<proteinExistence type="predicted"/>
<dbReference type="InterPro" id="IPR043502">
    <property type="entry name" value="DNA/RNA_pol_sf"/>
</dbReference>
<dbReference type="InterPro" id="IPR041577">
    <property type="entry name" value="RT_RNaseH_2"/>
</dbReference>
<feature type="compositionally biased region" description="Basic and acidic residues" evidence="1">
    <location>
        <begin position="125"/>
        <end position="141"/>
    </location>
</feature>
<gene>
    <name evidence="4" type="ORF">Tco_1079072</name>
</gene>
<keyword evidence="4" id="KW-0808">Transferase</keyword>
<dbReference type="CDD" id="cd09274">
    <property type="entry name" value="RNase_HI_RT_Ty3"/>
    <property type="match status" value="1"/>
</dbReference>
<keyword evidence="4" id="KW-0695">RNA-directed DNA polymerase</keyword>
<protein>
    <submittedName>
        <fullName evidence="4">Reverse transcriptase domain-containing protein</fullName>
    </submittedName>
</protein>
<feature type="region of interest" description="Disordered" evidence="1">
    <location>
        <begin position="121"/>
        <end position="165"/>
    </location>
</feature>
<keyword evidence="4" id="KW-0548">Nucleotidyltransferase</keyword>